<feature type="transmembrane region" description="Helical" evidence="1">
    <location>
        <begin position="6"/>
        <end position="22"/>
    </location>
</feature>
<sequence length="54" mass="5945">MSLLTNLIIASVIIGFAGYEIYKVAQKSKKGKCAACDYKCEAKMMAERAKRQNG</sequence>
<gene>
    <name evidence="2" type="ORF">ACFP1F_01020</name>
</gene>
<dbReference type="EMBL" id="JBHSSN010000002">
    <property type="protein sequence ID" value="MFC6322347.1"/>
    <property type="molecule type" value="Genomic_DNA"/>
</dbReference>
<dbReference type="Proteomes" id="UP001596186">
    <property type="component" value="Unassembled WGS sequence"/>
</dbReference>
<evidence type="ECO:0000313" key="2">
    <source>
        <dbReference type="EMBL" id="MFC6322347.1"/>
    </source>
</evidence>
<keyword evidence="1" id="KW-0812">Transmembrane</keyword>
<accession>A0ABW1UUH1</accession>
<protein>
    <submittedName>
        <fullName evidence="2">FeoB-associated Cys-rich membrane protein</fullName>
    </submittedName>
</protein>
<evidence type="ECO:0000256" key="1">
    <source>
        <dbReference type="SAM" id="Phobius"/>
    </source>
</evidence>
<dbReference type="Pfam" id="PF12669">
    <property type="entry name" value="FeoB_associated"/>
    <property type="match status" value="1"/>
</dbReference>
<reference evidence="3" key="1">
    <citation type="journal article" date="2019" name="Int. J. Syst. Evol. Microbiol.">
        <title>The Global Catalogue of Microorganisms (GCM) 10K type strain sequencing project: providing services to taxonomists for standard genome sequencing and annotation.</title>
        <authorList>
            <consortium name="The Broad Institute Genomics Platform"/>
            <consortium name="The Broad Institute Genome Sequencing Center for Infectious Disease"/>
            <person name="Wu L."/>
            <person name="Ma J."/>
        </authorList>
    </citation>
    <scope>NUCLEOTIDE SEQUENCE [LARGE SCALE GENOMIC DNA]</scope>
    <source>
        <strain evidence="3">CCM 8895</strain>
    </source>
</reference>
<name>A0ABW1UUH1_9LACO</name>
<keyword evidence="1" id="KW-1133">Transmembrane helix</keyword>
<keyword evidence="3" id="KW-1185">Reference proteome</keyword>
<keyword evidence="1" id="KW-0472">Membrane</keyword>
<evidence type="ECO:0000313" key="3">
    <source>
        <dbReference type="Proteomes" id="UP001596186"/>
    </source>
</evidence>
<organism evidence="2 3">
    <name type="scientific">Companilactobacillus baiquanensis</name>
    <dbReference type="NCBI Taxonomy" id="2486005"/>
    <lineage>
        <taxon>Bacteria</taxon>
        <taxon>Bacillati</taxon>
        <taxon>Bacillota</taxon>
        <taxon>Bacilli</taxon>
        <taxon>Lactobacillales</taxon>
        <taxon>Lactobacillaceae</taxon>
        <taxon>Companilactobacillus</taxon>
    </lineage>
</organism>
<dbReference type="RefSeq" id="WP_125591733.1">
    <property type="nucleotide sequence ID" value="NZ_JBHSSN010000002.1"/>
</dbReference>
<comment type="caution">
    <text evidence="2">The sequence shown here is derived from an EMBL/GenBank/DDBJ whole genome shotgun (WGS) entry which is preliminary data.</text>
</comment>
<proteinExistence type="predicted"/>